<feature type="compositionally biased region" description="Low complexity" evidence="10">
    <location>
        <begin position="615"/>
        <end position="641"/>
    </location>
</feature>
<reference evidence="13 14" key="1">
    <citation type="submission" date="2017-10" db="EMBL/GenBank/DDBJ databases">
        <title>Comparative genomics in systemic dimorphic fungi from Ajellomycetaceae.</title>
        <authorList>
            <person name="Munoz J.F."/>
            <person name="Mcewen J.G."/>
            <person name="Clay O.K."/>
            <person name="Cuomo C.A."/>
        </authorList>
    </citation>
    <scope>NUCLEOTIDE SEQUENCE [LARGE SCALE GENOMIC DNA]</scope>
    <source>
        <strain evidence="13 14">UAMH130</strain>
    </source>
</reference>
<evidence type="ECO:0000313" key="14">
    <source>
        <dbReference type="Proteomes" id="UP000224080"/>
    </source>
</evidence>
<dbReference type="GO" id="GO:0003724">
    <property type="term" value="F:RNA helicase activity"/>
    <property type="evidence" value="ECO:0007669"/>
    <property type="project" value="UniProtKB-EC"/>
</dbReference>
<proteinExistence type="inferred from homology"/>
<sequence length="693" mass="75918">MLGSLRRGNVLARTLRTCIARPVRIQASFQQPVNTFRVAQQSSILPARDFHAYPALRASQAANAVKEAQEPPTELTQFSELASNGLISDNVIRVITNKMNITTMTDVQRMTINATLNGSDVLAQAKTGTGKTLAFLLPVVQNILKDQQLAQRSRFSRNQSDASDIRALIISPTRELAEQIAVEAKKIVSNTSIIVQTAVGGTRKREGLMRIQRDGCHILVGTPGRLIDIFSDPNSGVSAPKLSALVLDEADRLLDIGFAPDIQELQNYLPRRKDVDRQTLMFSATVPREVMSMVRQTMKPDFTFVKTVQEDETPTHLAVPQKLVVLRGMENQLPAILELAQQAVEKHKKDPENNMPFKAIVYYNSTAEVTLAKQAFAAMRSDPSSYSRHPLPDTQCYEMHSRLSQDQRTRYSSMFRQSKSAILFSSDVTARGMDFPDVTHVIQMGIPRDRETYVHRLGRTARANKKGEGWLFLLDLDSGSFRRTLSGLPIQPDDSTLLTPAADMSTDVGHPPHVSDIFSKVKDGYSKVPENHKSAAYGAYLGVMSGTGNKFEVVRYVNQLSSHAWGLKEPPTFSAGTALKLGYKGVPGLNTRASSGGRDFQESSGSRDAYGSINSYGSRGFSPRGSPSARGSYGSRGTYSDRGGRGGQGGQGGRGGSYGGGNRDSRGSGRRFGGGRDFNNNRQSRGNPFELDF</sequence>
<feature type="compositionally biased region" description="Gly residues" evidence="10">
    <location>
        <begin position="645"/>
        <end position="662"/>
    </location>
</feature>
<evidence type="ECO:0000259" key="12">
    <source>
        <dbReference type="PROSITE" id="PS51194"/>
    </source>
</evidence>
<dbReference type="PROSITE" id="PS51194">
    <property type="entry name" value="HELICASE_CTER"/>
    <property type="match status" value="1"/>
</dbReference>
<evidence type="ECO:0000256" key="2">
    <source>
        <dbReference type="ARBA" id="ARBA00022741"/>
    </source>
</evidence>
<dbReference type="PROSITE" id="PS00039">
    <property type="entry name" value="DEAD_ATP_HELICASE"/>
    <property type="match status" value="1"/>
</dbReference>
<comment type="subcellular location">
    <subcellularLocation>
        <location evidence="1">Nucleus</location>
    </subcellularLocation>
</comment>
<dbReference type="CDD" id="cd18787">
    <property type="entry name" value="SF2_C_DEAD"/>
    <property type="match status" value="1"/>
</dbReference>
<evidence type="ECO:0000256" key="6">
    <source>
        <dbReference type="ARBA" id="ARBA00022884"/>
    </source>
</evidence>
<dbReference type="GO" id="GO:0003723">
    <property type="term" value="F:RNA binding"/>
    <property type="evidence" value="ECO:0007669"/>
    <property type="project" value="UniProtKB-UniRule"/>
</dbReference>
<evidence type="ECO:0000256" key="4">
    <source>
        <dbReference type="ARBA" id="ARBA00022806"/>
    </source>
</evidence>
<evidence type="ECO:0000256" key="8">
    <source>
        <dbReference type="RuleBase" id="RU000492"/>
    </source>
</evidence>
<protein>
    <recommendedName>
        <fullName evidence="9">ATP-dependent RNA helicase</fullName>
        <ecNumber evidence="9">3.6.4.13</ecNumber>
    </recommendedName>
</protein>
<dbReference type="Gene3D" id="3.40.50.300">
    <property type="entry name" value="P-loop containing nucleotide triphosphate hydrolases"/>
    <property type="match status" value="2"/>
</dbReference>
<dbReference type="STRING" id="2060905.A0A2B7X660"/>
<dbReference type="InterPro" id="IPR027417">
    <property type="entry name" value="P-loop_NTPase"/>
</dbReference>
<feature type="domain" description="Helicase ATP-binding" evidence="11">
    <location>
        <begin position="112"/>
        <end position="304"/>
    </location>
</feature>
<organism evidence="13 14">
    <name type="scientific">Blastomyces parvus</name>
    <dbReference type="NCBI Taxonomy" id="2060905"/>
    <lineage>
        <taxon>Eukaryota</taxon>
        <taxon>Fungi</taxon>
        <taxon>Dikarya</taxon>
        <taxon>Ascomycota</taxon>
        <taxon>Pezizomycotina</taxon>
        <taxon>Eurotiomycetes</taxon>
        <taxon>Eurotiomycetidae</taxon>
        <taxon>Onygenales</taxon>
        <taxon>Ajellomycetaceae</taxon>
        <taxon>Blastomyces</taxon>
    </lineage>
</organism>
<dbReference type="Proteomes" id="UP000224080">
    <property type="component" value="Unassembled WGS sequence"/>
</dbReference>
<comment type="caution">
    <text evidence="13">The sequence shown here is derived from an EMBL/GenBank/DDBJ whole genome shotgun (WGS) entry which is preliminary data.</text>
</comment>
<evidence type="ECO:0000256" key="5">
    <source>
        <dbReference type="ARBA" id="ARBA00022840"/>
    </source>
</evidence>
<comment type="function">
    <text evidence="9">RNA helicase.</text>
</comment>
<dbReference type="InterPro" id="IPR001650">
    <property type="entry name" value="Helicase_C-like"/>
</dbReference>
<comment type="similarity">
    <text evidence="8">Belongs to the DEAD box helicase family.</text>
</comment>
<evidence type="ECO:0000256" key="3">
    <source>
        <dbReference type="ARBA" id="ARBA00022801"/>
    </source>
</evidence>
<dbReference type="SMART" id="SM00490">
    <property type="entry name" value="HELICc"/>
    <property type="match status" value="1"/>
</dbReference>
<dbReference type="InterPro" id="IPR000629">
    <property type="entry name" value="RNA-helicase_DEAD-box_CS"/>
</dbReference>
<keyword evidence="2 8" id="KW-0547">Nucleotide-binding</keyword>
<dbReference type="Pfam" id="PF00270">
    <property type="entry name" value="DEAD"/>
    <property type="match status" value="1"/>
</dbReference>
<gene>
    <name evidence="13" type="ORF">GX51_01931</name>
</gene>
<dbReference type="GO" id="GO:0005634">
    <property type="term" value="C:nucleus"/>
    <property type="evidence" value="ECO:0007669"/>
    <property type="project" value="UniProtKB-SubCell"/>
</dbReference>
<dbReference type="GO" id="GO:0005524">
    <property type="term" value="F:ATP binding"/>
    <property type="evidence" value="ECO:0007669"/>
    <property type="project" value="UniProtKB-UniRule"/>
</dbReference>
<comment type="catalytic activity">
    <reaction evidence="7 9">
        <text>ATP + H2O = ADP + phosphate + H(+)</text>
        <dbReference type="Rhea" id="RHEA:13065"/>
        <dbReference type="ChEBI" id="CHEBI:15377"/>
        <dbReference type="ChEBI" id="CHEBI:15378"/>
        <dbReference type="ChEBI" id="CHEBI:30616"/>
        <dbReference type="ChEBI" id="CHEBI:43474"/>
        <dbReference type="ChEBI" id="CHEBI:456216"/>
        <dbReference type="EC" id="3.6.4.13"/>
    </reaction>
</comment>
<comment type="domain">
    <text evidence="9">The Q motif is unique to and characteristic of the DEAD box family of RNA helicases and controls ATP binding and hydrolysis.</text>
</comment>
<dbReference type="PROSITE" id="PS51192">
    <property type="entry name" value="HELICASE_ATP_BIND_1"/>
    <property type="match status" value="1"/>
</dbReference>
<dbReference type="Pfam" id="PF00271">
    <property type="entry name" value="Helicase_C"/>
    <property type="match status" value="1"/>
</dbReference>
<evidence type="ECO:0000256" key="7">
    <source>
        <dbReference type="ARBA" id="ARBA00047984"/>
    </source>
</evidence>
<name>A0A2B7X660_9EURO</name>
<evidence type="ECO:0000256" key="10">
    <source>
        <dbReference type="SAM" id="MobiDB-lite"/>
    </source>
</evidence>
<keyword evidence="5 8" id="KW-0067">ATP-binding</keyword>
<dbReference type="SMART" id="SM00487">
    <property type="entry name" value="DEXDc"/>
    <property type="match status" value="1"/>
</dbReference>
<keyword evidence="4 8" id="KW-0347">Helicase</keyword>
<evidence type="ECO:0000256" key="1">
    <source>
        <dbReference type="ARBA" id="ARBA00004123"/>
    </source>
</evidence>
<accession>A0A2B7X660</accession>
<dbReference type="InterPro" id="IPR011545">
    <property type="entry name" value="DEAD/DEAH_box_helicase_dom"/>
</dbReference>
<dbReference type="GO" id="GO:0042254">
    <property type="term" value="P:ribosome biogenesis"/>
    <property type="evidence" value="ECO:0007669"/>
    <property type="project" value="UniProtKB-KW"/>
</dbReference>
<dbReference type="CDD" id="cd17964">
    <property type="entry name" value="DEADc_MSS116"/>
    <property type="match status" value="1"/>
</dbReference>
<dbReference type="OrthoDB" id="193716at2759"/>
<dbReference type="EMBL" id="PDNC01000016">
    <property type="protein sequence ID" value="PGH07144.1"/>
    <property type="molecule type" value="Genomic_DNA"/>
</dbReference>
<dbReference type="SUPFAM" id="SSF52540">
    <property type="entry name" value="P-loop containing nucleoside triphosphate hydrolases"/>
    <property type="match status" value="2"/>
</dbReference>
<feature type="region of interest" description="Disordered" evidence="10">
    <location>
        <begin position="590"/>
        <end position="693"/>
    </location>
</feature>
<evidence type="ECO:0000259" key="11">
    <source>
        <dbReference type="PROSITE" id="PS51192"/>
    </source>
</evidence>
<feature type="domain" description="Helicase C-terminal" evidence="12">
    <location>
        <begin position="339"/>
        <end position="509"/>
    </location>
</feature>
<dbReference type="AlphaFoldDB" id="A0A2B7X660"/>
<keyword evidence="14" id="KW-1185">Reference proteome</keyword>
<dbReference type="GO" id="GO:0016787">
    <property type="term" value="F:hydrolase activity"/>
    <property type="evidence" value="ECO:0007669"/>
    <property type="project" value="UniProtKB-KW"/>
</dbReference>
<dbReference type="EC" id="3.6.4.13" evidence="9"/>
<keyword evidence="3 8" id="KW-0378">Hydrolase</keyword>
<evidence type="ECO:0000256" key="9">
    <source>
        <dbReference type="RuleBase" id="RU365068"/>
    </source>
</evidence>
<keyword evidence="6 9" id="KW-0694">RNA-binding</keyword>
<dbReference type="PANTHER" id="PTHR24031">
    <property type="entry name" value="RNA HELICASE"/>
    <property type="match status" value="1"/>
</dbReference>
<dbReference type="InterPro" id="IPR014001">
    <property type="entry name" value="Helicase_ATP-bd"/>
</dbReference>
<evidence type="ECO:0000313" key="13">
    <source>
        <dbReference type="EMBL" id="PGH07144.1"/>
    </source>
</evidence>